<feature type="compositionally biased region" description="Basic and acidic residues" evidence="1">
    <location>
        <begin position="190"/>
        <end position="199"/>
    </location>
</feature>
<feature type="region of interest" description="Disordered" evidence="1">
    <location>
        <begin position="184"/>
        <end position="229"/>
    </location>
</feature>
<keyword evidence="3" id="KW-1185">Reference proteome</keyword>
<evidence type="ECO:0000313" key="3">
    <source>
        <dbReference type="Proteomes" id="UP000235388"/>
    </source>
</evidence>
<proteinExistence type="predicted"/>
<sequence length="562" mass="60868">METSPPTCLRTIPEVFKDNTEYAKKISASNSAPMYGSRTLVVMYEGTEKCPYLPVERVRILGVTRKSSGPQAYGTNYMRIGIPEAVFEDICAKASQKLRFKSPAVEKDDQANEGNAQLINHLPGSIGGKAQYKNMLLYSWKWTPNKDEVVKKAIQKIKKNSPDAAGVVPFSNLLMLLDISPKSNTNSFEELPKADKTGEADPTESELSDESNLSEDEASESNFQVPTKSKLKVPTVEVVPPSPRKVIEDTGAQTVKGVQTPARPPPHAACRPHAYKWREDGQLGVRPRRTGVLAMHACLEGVQALHALRTGVHGWHACPARLTVPFGTLVRVPFMRVPLGTLIRGTVWYPIRVLFGTLIRVPNGTLIRVPSGTLIRVPSGTLIRVPNGTLIRVPSGTLIRVPNGTLIRVPNSTLIRVPRGSRQPLNLRGLREPGRTGVPAVHACPEGVQGLHALQTGVHGQHACPAGPHAKPAVLTPFVGVRTACGMRGRACGALEQPCLTGDWTGMVQPKPLPAGQTGLPNQFPAGGDWSQPGTDWTVPSNRLAWALVRPCLSNHRLNTAV</sequence>
<evidence type="ECO:0000313" key="2">
    <source>
        <dbReference type="EMBL" id="PLW14840.1"/>
    </source>
</evidence>
<reference evidence="2 3" key="1">
    <citation type="submission" date="2017-11" db="EMBL/GenBank/DDBJ databases">
        <title>De novo assembly and phasing of dikaryotic genomes from two isolates of Puccinia coronata f. sp. avenae, the causal agent of oat crown rust.</title>
        <authorList>
            <person name="Miller M.E."/>
            <person name="Zhang Y."/>
            <person name="Omidvar V."/>
            <person name="Sperschneider J."/>
            <person name="Schwessinger B."/>
            <person name="Raley C."/>
            <person name="Palmer J.M."/>
            <person name="Garnica D."/>
            <person name="Upadhyaya N."/>
            <person name="Rathjen J."/>
            <person name="Taylor J.M."/>
            <person name="Park R.F."/>
            <person name="Dodds P.N."/>
            <person name="Hirsch C.D."/>
            <person name="Kianian S.F."/>
            <person name="Figueroa M."/>
        </authorList>
    </citation>
    <scope>NUCLEOTIDE SEQUENCE [LARGE SCALE GENOMIC DNA]</scope>
    <source>
        <strain evidence="2">12NC29</strain>
    </source>
</reference>
<dbReference type="STRING" id="200324.A0A2N5SNN5"/>
<gene>
    <name evidence="2" type="ORF">PCANC_18172</name>
</gene>
<evidence type="ECO:0000256" key="1">
    <source>
        <dbReference type="SAM" id="MobiDB-lite"/>
    </source>
</evidence>
<name>A0A2N5SNN5_9BASI</name>
<organism evidence="2 3">
    <name type="scientific">Puccinia coronata f. sp. avenae</name>
    <dbReference type="NCBI Taxonomy" id="200324"/>
    <lineage>
        <taxon>Eukaryota</taxon>
        <taxon>Fungi</taxon>
        <taxon>Dikarya</taxon>
        <taxon>Basidiomycota</taxon>
        <taxon>Pucciniomycotina</taxon>
        <taxon>Pucciniomycetes</taxon>
        <taxon>Pucciniales</taxon>
        <taxon>Pucciniaceae</taxon>
        <taxon>Puccinia</taxon>
    </lineage>
</organism>
<comment type="caution">
    <text evidence="2">The sequence shown here is derived from an EMBL/GenBank/DDBJ whole genome shotgun (WGS) entry which is preliminary data.</text>
</comment>
<dbReference type="EMBL" id="PGCJ01000911">
    <property type="protein sequence ID" value="PLW14840.1"/>
    <property type="molecule type" value="Genomic_DNA"/>
</dbReference>
<dbReference type="AlphaFoldDB" id="A0A2N5SNN5"/>
<dbReference type="Proteomes" id="UP000235388">
    <property type="component" value="Unassembled WGS sequence"/>
</dbReference>
<feature type="compositionally biased region" description="Acidic residues" evidence="1">
    <location>
        <begin position="201"/>
        <end position="219"/>
    </location>
</feature>
<accession>A0A2N5SNN5</accession>
<protein>
    <submittedName>
        <fullName evidence="2">Uncharacterized protein</fullName>
    </submittedName>
</protein>